<dbReference type="HOGENOM" id="CLU_582678_0_0_1"/>
<sequence length="469" mass="51432">MTNSHPTNLLDLPVDILALILAPLVKFDAPIELCPCGDHGALRGRLALARTVLLAHPHLHAVACPMLYGLNTFTLSLVSGRHGARQAKMLQAYYHSDASGRASRARLLNDDAVDVPRALAERHQMGKLQLFVTPSARRRVRHFALEVGRHRGWIDDAVTPVLSDMILAGSLASLSITLLYRLPDVRTSRSDFGTQNSHVSTLFAGSDAAVFTKSPLRGFFQVLADPDLESSRLFLTRGHPSAWCKYHTKGSESDDQGMECPLIAVVDWQAIMSWGECTLSEARTMLVIGLGKLDRIYRIVARHEYDCNLSDWLICETRSIARLRIPTSRMTGGKSNTTWISESKGGGYGIGSSVVSSVVSESSCNADKTKKKLTQTAIGEAVCIENLLPPPSSPPPSSKLHDVTECLCPFHTAPVWGRLDAQRDEGMGTPRDSVTWAMAHLEQAGRASNLRRYKKERCQGGTLSWSEIL</sequence>
<name>G3JJZ3_CORMM</name>
<evidence type="ECO:0000313" key="2">
    <source>
        <dbReference type="Proteomes" id="UP000001610"/>
    </source>
</evidence>
<dbReference type="eggNOG" id="ENOG502RKZH">
    <property type="taxonomic scope" value="Eukaryota"/>
</dbReference>
<reference evidence="1 2" key="1">
    <citation type="journal article" date="2011" name="Genome Biol.">
        <title>Genome sequence of the insect pathogenic fungus Cordyceps militaris, a valued traditional Chinese medicine.</title>
        <authorList>
            <person name="Zheng P."/>
            <person name="Xia Y."/>
            <person name="Xiao G."/>
            <person name="Xiong C."/>
            <person name="Hu X."/>
            <person name="Zhang S."/>
            <person name="Zheng H."/>
            <person name="Huang Y."/>
            <person name="Zhou Y."/>
            <person name="Wang S."/>
            <person name="Zhao G.P."/>
            <person name="Liu X."/>
            <person name="St Leger R.J."/>
            <person name="Wang C."/>
        </authorList>
    </citation>
    <scope>NUCLEOTIDE SEQUENCE [LARGE SCALE GENOMIC DNA]</scope>
    <source>
        <strain evidence="1 2">CM01</strain>
    </source>
</reference>
<dbReference type="VEuPathDB" id="FungiDB:CCM_05488"/>
<dbReference type="KEGG" id="cmt:CCM_05488"/>
<proteinExistence type="predicted"/>
<dbReference type="EMBL" id="JH126402">
    <property type="protein sequence ID" value="EGX91330.1"/>
    <property type="molecule type" value="Genomic_DNA"/>
</dbReference>
<dbReference type="GeneID" id="18167506"/>
<accession>G3JJZ3</accession>
<dbReference type="InParanoid" id="G3JJZ3"/>
<dbReference type="Proteomes" id="UP000001610">
    <property type="component" value="Unassembled WGS sequence"/>
</dbReference>
<gene>
    <name evidence="1" type="ORF">CCM_05488</name>
</gene>
<keyword evidence="2" id="KW-1185">Reference proteome</keyword>
<organism evidence="1 2">
    <name type="scientific">Cordyceps militaris (strain CM01)</name>
    <name type="common">Caterpillar fungus</name>
    <dbReference type="NCBI Taxonomy" id="983644"/>
    <lineage>
        <taxon>Eukaryota</taxon>
        <taxon>Fungi</taxon>
        <taxon>Dikarya</taxon>
        <taxon>Ascomycota</taxon>
        <taxon>Pezizomycotina</taxon>
        <taxon>Sordariomycetes</taxon>
        <taxon>Hypocreomycetidae</taxon>
        <taxon>Hypocreales</taxon>
        <taxon>Cordycipitaceae</taxon>
        <taxon>Cordyceps</taxon>
    </lineage>
</organism>
<dbReference type="OrthoDB" id="5229512at2759"/>
<dbReference type="RefSeq" id="XP_006670695.1">
    <property type="nucleotide sequence ID" value="XM_006670632.1"/>
</dbReference>
<evidence type="ECO:0000313" key="1">
    <source>
        <dbReference type="EMBL" id="EGX91330.1"/>
    </source>
</evidence>
<protein>
    <submittedName>
        <fullName evidence="1">Uncharacterized protein</fullName>
    </submittedName>
</protein>
<dbReference type="AlphaFoldDB" id="G3JJZ3"/>